<comment type="caution">
    <text evidence="1">The sequence shown here is derived from an EMBL/GenBank/DDBJ whole genome shotgun (WGS) entry which is preliminary data.</text>
</comment>
<name>A0ACB7SH92_HYAAI</name>
<sequence length="98" mass="10566">MRLVHALHDGSRTPARLALERDESGGLRAPTATFGYGKACDVGAAITARRAGDSRPSDESGGNVWTVSPGRMRIGKTVAGTPEASLDRKRRWRFDISE</sequence>
<keyword evidence="2" id="KW-1185">Reference proteome</keyword>
<dbReference type="Proteomes" id="UP000821845">
    <property type="component" value="Chromosome 4"/>
</dbReference>
<dbReference type="EMBL" id="CM023484">
    <property type="protein sequence ID" value="KAH6933990.1"/>
    <property type="molecule type" value="Genomic_DNA"/>
</dbReference>
<reference evidence="1" key="1">
    <citation type="submission" date="2020-05" db="EMBL/GenBank/DDBJ databases">
        <title>Large-scale comparative analyses of tick genomes elucidate their genetic diversity and vector capacities.</title>
        <authorList>
            <person name="Jia N."/>
            <person name="Wang J."/>
            <person name="Shi W."/>
            <person name="Du L."/>
            <person name="Sun Y."/>
            <person name="Zhan W."/>
            <person name="Jiang J."/>
            <person name="Wang Q."/>
            <person name="Zhang B."/>
            <person name="Ji P."/>
            <person name="Sakyi L.B."/>
            <person name="Cui X."/>
            <person name="Yuan T."/>
            <person name="Jiang B."/>
            <person name="Yang W."/>
            <person name="Lam T.T.-Y."/>
            <person name="Chang Q."/>
            <person name="Ding S."/>
            <person name="Wang X."/>
            <person name="Zhu J."/>
            <person name="Ruan X."/>
            <person name="Zhao L."/>
            <person name="Wei J."/>
            <person name="Que T."/>
            <person name="Du C."/>
            <person name="Cheng J."/>
            <person name="Dai P."/>
            <person name="Han X."/>
            <person name="Huang E."/>
            <person name="Gao Y."/>
            <person name="Liu J."/>
            <person name="Shao H."/>
            <person name="Ye R."/>
            <person name="Li L."/>
            <person name="Wei W."/>
            <person name="Wang X."/>
            <person name="Wang C."/>
            <person name="Yang T."/>
            <person name="Huo Q."/>
            <person name="Li W."/>
            <person name="Guo W."/>
            <person name="Chen H."/>
            <person name="Zhou L."/>
            <person name="Ni X."/>
            <person name="Tian J."/>
            <person name="Zhou Y."/>
            <person name="Sheng Y."/>
            <person name="Liu T."/>
            <person name="Pan Y."/>
            <person name="Xia L."/>
            <person name="Li J."/>
            <person name="Zhao F."/>
            <person name="Cao W."/>
        </authorList>
    </citation>
    <scope>NUCLEOTIDE SEQUENCE</scope>
    <source>
        <strain evidence="1">Hyas-2018</strain>
    </source>
</reference>
<organism evidence="1 2">
    <name type="scientific">Hyalomma asiaticum</name>
    <name type="common">Tick</name>
    <dbReference type="NCBI Taxonomy" id="266040"/>
    <lineage>
        <taxon>Eukaryota</taxon>
        <taxon>Metazoa</taxon>
        <taxon>Ecdysozoa</taxon>
        <taxon>Arthropoda</taxon>
        <taxon>Chelicerata</taxon>
        <taxon>Arachnida</taxon>
        <taxon>Acari</taxon>
        <taxon>Parasitiformes</taxon>
        <taxon>Ixodida</taxon>
        <taxon>Ixodoidea</taxon>
        <taxon>Ixodidae</taxon>
        <taxon>Hyalomminae</taxon>
        <taxon>Hyalomma</taxon>
    </lineage>
</organism>
<accession>A0ACB7SH92</accession>
<evidence type="ECO:0000313" key="2">
    <source>
        <dbReference type="Proteomes" id="UP000821845"/>
    </source>
</evidence>
<protein>
    <submittedName>
        <fullName evidence="1">Uncharacterized protein</fullName>
    </submittedName>
</protein>
<gene>
    <name evidence="1" type="ORF">HPB50_019379</name>
</gene>
<evidence type="ECO:0000313" key="1">
    <source>
        <dbReference type="EMBL" id="KAH6933990.1"/>
    </source>
</evidence>
<proteinExistence type="predicted"/>